<keyword evidence="1" id="KW-0812">Transmembrane</keyword>
<reference evidence="2 3" key="1">
    <citation type="submission" date="2023-11" db="EMBL/GenBank/DDBJ databases">
        <title>Dfirmibasis_genome.</title>
        <authorList>
            <person name="Edelbroek B."/>
            <person name="Kjellin J."/>
            <person name="Jerlstrom-Hultqvist J."/>
            <person name="Soderbom F."/>
        </authorList>
    </citation>
    <scope>NUCLEOTIDE SEQUENCE [LARGE SCALE GENOMIC DNA]</scope>
    <source>
        <strain evidence="2 3">TNS-C-14</strain>
    </source>
</reference>
<protein>
    <submittedName>
        <fullName evidence="2">Uncharacterized protein</fullName>
    </submittedName>
</protein>
<keyword evidence="1" id="KW-1133">Transmembrane helix</keyword>
<name>A0AAN7TSI9_9MYCE</name>
<dbReference type="EMBL" id="JAVFKY010000006">
    <property type="protein sequence ID" value="KAK5574780.1"/>
    <property type="molecule type" value="Genomic_DNA"/>
</dbReference>
<proteinExistence type="predicted"/>
<dbReference type="Proteomes" id="UP001344447">
    <property type="component" value="Unassembled WGS sequence"/>
</dbReference>
<organism evidence="2 3">
    <name type="scientific">Dictyostelium firmibasis</name>
    <dbReference type="NCBI Taxonomy" id="79012"/>
    <lineage>
        <taxon>Eukaryota</taxon>
        <taxon>Amoebozoa</taxon>
        <taxon>Evosea</taxon>
        <taxon>Eumycetozoa</taxon>
        <taxon>Dictyostelia</taxon>
        <taxon>Dictyosteliales</taxon>
        <taxon>Dictyosteliaceae</taxon>
        <taxon>Dictyostelium</taxon>
    </lineage>
</organism>
<sequence length="97" mass="11162">MEAEYNSDKNSWNRIFNTFDMNSDSQSLKQRQNSVAKMIRNKFLESKTEGYINPFQGEIIWLILLTIAIIVVVVLIVFDNVGAFDSVVIIPSLQFPF</sequence>
<gene>
    <name evidence="2" type="ORF">RB653_010033</name>
</gene>
<evidence type="ECO:0000313" key="2">
    <source>
        <dbReference type="EMBL" id="KAK5574780.1"/>
    </source>
</evidence>
<evidence type="ECO:0000256" key="1">
    <source>
        <dbReference type="SAM" id="Phobius"/>
    </source>
</evidence>
<comment type="caution">
    <text evidence="2">The sequence shown here is derived from an EMBL/GenBank/DDBJ whole genome shotgun (WGS) entry which is preliminary data.</text>
</comment>
<accession>A0AAN7TSI9</accession>
<keyword evidence="3" id="KW-1185">Reference proteome</keyword>
<evidence type="ECO:0000313" key="3">
    <source>
        <dbReference type="Proteomes" id="UP001344447"/>
    </source>
</evidence>
<keyword evidence="1" id="KW-0472">Membrane</keyword>
<dbReference type="AlphaFoldDB" id="A0AAN7TSI9"/>
<feature type="transmembrane region" description="Helical" evidence="1">
    <location>
        <begin position="59"/>
        <end position="78"/>
    </location>
</feature>